<dbReference type="Gene3D" id="3.30.470.20">
    <property type="entry name" value="ATP-grasp fold, B domain"/>
    <property type="match status" value="1"/>
</dbReference>
<dbReference type="Proteomes" id="UP000016743">
    <property type="component" value="Chromosome"/>
</dbReference>
<dbReference type="KEGG" id="lxy:O159_24850"/>
<evidence type="ECO:0000313" key="2">
    <source>
        <dbReference type="Proteomes" id="UP000016743"/>
    </source>
</evidence>
<dbReference type="HOGENOM" id="CLU_1747369_0_0_11"/>
<gene>
    <name evidence="1" type="ORF">O159_24850</name>
</gene>
<dbReference type="EMBL" id="CP006734">
    <property type="protein sequence ID" value="AGW42421.1"/>
    <property type="molecule type" value="Genomic_DNA"/>
</dbReference>
<name>U3P9C9_LEIXC</name>
<keyword evidence="2" id="KW-1185">Reference proteome</keyword>
<dbReference type="STRING" id="1389489.O159_24850"/>
<proteinExistence type="predicted"/>
<protein>
    <submittedName>
        <fullName evidence="1">Uncharacterized protein</fullName>
    </submittedName>
</protein>
<organism evidence="1 2">
    <name type="scientific">Leifsonia xyli subsp. cynodontis DSM 46306</name>
    <dbReference type="NCBI Taxonomy" id="1389489"/>
    <lineage>
        <taxon>Bacteria</taxon>
        <taxon>Bacillati</taxon>
        <taxon>Actinomycetota</taxon>
        <taxon>Actinomycetes</taxon>
        <taxon>Micrococcales</taxon>
        <taxon>Microbacteriaceae</taxon>
        <taxon>Leifsonia</taxon>
    </lineage>
</organism>
<sequence>MEIILDAEGPCLIDLGARPHGAGHPLKTHRLTGTSQMHAETDTAAGRDIPRPPGYRLDAHAAIEFLSLVRPATLRADADPGRILRLGFVLSGDIQAWSGTTYPETHSLLDSEALGLVFVSGADEAEVAGNAHEVRDVFASMLEETSGAQ</sequence>
<reference evidence="1 2" key="1">
    <citation type="journal article" date="2013" name="Genome Announc.">
        <title>Complete Genome Sequence of Leifsonia xyli subsp. cynodontis Strain DSM46306, a Gram-Positive Bacterial Pathogen of Grasses.</title>
        <authorList>
            <person name="Monteiro-Vitorello C.B."/>
            <person name="Zerillo M.M."/>
            <person name="Van Sluys M.A."/>
            <person name="Camargo L.E."/>
            <person name="Kitajima J.P."/>
        </authorList>
    </citation>
    <scope>NUCLEOTIDE SEQUENCE [LARGE SCALE GENOMIC DNA]</scope>
    <source>
        <strain evidence="1 2">DSM 46306</strain>
    </source>
</reference>
<dbReference type="PATRIC" id="fig|1389489.3.peg.2382"/>
<dbReference type="AlphaFoldDB" id="U3P9C9"/>
<evidence type="ECO:0000313" key="1">
    <source>
        <dbReference type="EMBL" id="AGW42421.1"/>
    </source>
</evidence>
<accession>U3P9C9</accession>